<dbReference type="OrthoDB" id="9869798at2"/>
<dbReference type="Proteomes" id="UP000244915">
    <property type="component" value="Plasmid unnamed3"/>
</dbReference>
<dbReference type="EMBL" id="CP022193">
    <property type="protein sequence ID" value="AWI86660.1"/>
    <property type="molecule type" value="Genomic_DNA"/>
</dbReference>
<evidence type="ECO:0000313" key="2">
    <source>
        <dbReference type="EMBL" id="AWI86660.1"/>
    </source>
</evidence>
<protein>
    <submittedName>
        <fullName evidence="2">Uncharacterized protein</fullName>
    </submittedName>
</protein>
<evidence type="ECO:0000313" key="3">
    <source>
        <dbReference type="Proteomes" id="UP000244915"/>
    </source>
</evidence>
<proteinExistence type="predicted"/>
<gene>
    <name evidence="2" type="ORF">CEW88_23135</name>
</gene>
<keyword evidence="1" id="KW-0472">Membrane</keyword>
<dbReference type="RefSeq" id="WP_108970757.1">
    <property type="nucleotide sequence ID" value="NZ_CP022193.1"/>
</dbReference>
<keyword evidence="2" id="KW-0614">Plasmid</keyword>
<geneLocation type="plasmid" evidence="2 3">
    <name>unnamed3</name>
</geneLocation>
<keyword evidence="1" id="KW-0812">Transmembrane</keyword>
<keyword evidence="1" id="KW-1133">Transmembrane helix</keyword>
<organism evidence="2 3">
    <name type="scientific">Alloyangia pacifica</name>
    <dbReference type="NCBI Taxonomy" id="311180"/>
    <lineage>
        <taxon>Bacteria</taxon>
        <taxon>Pseudomonadati</taxon>
        <taxon>Pseudomonadota</taxon>
        <taxon>Alphaproteobacteria</taxon>
        <taxon>Rhodobacterales</taxon>
        <taxon>Roseobacteraceae</taxon>
        <taxon>Alloyangia</taxon>
    </lineage>
</organism>
<feature type="transmembrane region" description="Helical" evidence="1">
    <location>
        <begin position="81"/>
        <end position="114"/>
    </location>
</feature>
<reference evidence="2 3" key="1">
    <citation type="submission" date="2017-06" db="EMBL/GenBank/DDBJ databases">
        <title>Yangia sp. YSBP01 complete genome sequence.</title>
        <authorList>
            <person name="Woo J.-H."/>
            <person name="Kim H.-S."/>
        </authorList>
    </citation>
    <scope>NUCLEOTIDE SEQUENCE [LARGE SCALE GENOMIC DNA]</scope>
    <source>
        <strain evidence="2 3">YSBP01</strain>
        <plasmid evidence="2 3">unnamed3</plasmid>
    </source>
</reference>
<accession>A0A2U8HM86</accession>
<name>A0A2U8HM86_9RHOB</name>
<evidence type="ECO:0000256" key="1">
    <source>
        <dbReference type="SAM" id="Phobius"/>
    </source>
</evidence>
<dbReference type="KEGG" id="ypac:CEW88_23135"/>
<sequence>MNLSVGRVVSVTGSSSGATLELTGLEGAERKFIKNLGETPLGKEGDILAYHIRGETQFIYNLTDGTYSSPTTRFLDGASALALMAAFLLVGLMVKIAMALAICSMASLLFHFLYERPNHRKALIRAEGLADEYRDYVVRSREDRSFLPAA</sequence>
<dbReference type="AlphaFoldDB" id="A0A2U8HM86"/>